<accession>A0A1D2NCS3</accession>
<dbReference type="InterPro" id="IPR037445">
    <property type="entry name" value="MAGE"/>
</dbReference>
<feature type="compositionally biased region" description="Acidic residues" evidence="1">
    <location>
        <begin position="41"/>
        <end position="51"/>
    </location>
</feature>
<dbReference type="InterPro" id="IPR041899">
    <property type="entry name" value="MAGE_WH2"/>
</dbReference>
<dbReference type="PANTHER" id="PTHR11736">
    <property type="entry name" value="MELANOMA-ASSOCIATED ANTIGEN MAGE ANTIGEN"/>
    <property type="match status" value="1"/>
</dbReference>
<organism evidence="3 4">
    <name type="scientific">Orchesella cincta</name>
    <name type="common">Springtail</name>
    <name type="synonym">Podura cincta</name>
    <dbReference type="NCBI Taxonomy" id="48709"/>
    <lineage>
        <taxon>Eukaryota</taxon>
        <taxon>Metazoa</taxon>
        <taxon>Ecdysozoa</taxon>
        <taxon>Arthropoda</taxon>
        <taxon>Hexapoda</taxon>
        <taxon>Collembola</taxon>
        <taxon>Entomobryomorpha</taxon>
        <taxon>Entomobryoidea</taxon>
        <taxon>Orchesellidae</taxon>
        <taxon>Orchesellinae</taxon>
        <taxon>Orchesella</taxon>
    </lineage>
</organism>
<dbReference type="GO" id="GO:0005634">
    <property type="term" value="C:nucleus"/>
    <property type="evidence" value="ECO:0007669"/>
    <property type="project" value="TreeGrafter"/>
</dbReference>
<dbReference type="Proteomes" id="UP000094527">
    <property type="component" value="Unassembled WGS sequence"/>
</dbReference>
<feature type="compositionally biased region" description="Acidic residues" evidence="1">
    <location>
        <begin position="390"/>
        <end position="405"/>
    </location>
</feature>
<dbReference type="OrthoDB" id="205198at2759"/>
<sequence>MAPARKNTRSAGKSTAVGRKRVMAVESDSDNNSGDGHESPEGDFEIMDTEFQDPGTPPSTARQRKKNTRSADLPEYARSQRSRNLKTNSRKKKDADKDEEGGLFYDFETARELSEKEMRDNIMYYVWMQHASTMRPVRKCDLVKLAINKQTKDYPEAIASAEEELENTFGLKLVGFKNGENDSVVGCTVLEASNFIIVSKFRQLATSNVVPVAQIPSGLVKAGLLTILACAYMMDRSLDEDTIWTIFEHLEFTEHICKKKDDLKRFLKTEYVDTMYLTKCEMKDTDEGVIRYGWGFRAEQEFYKYAVLKYVCETISKNPEDFPTHFSKLSRREVALISGQDEFRNASVDDIDVGDSSDEIDVLDDVYDGSRSQATKKSQTSRKQNRNTIEDEDSSETNGEVEDDS</sequence>
<protein>
    <submittedName>
        <fullName evidence="3">Melanoma-associated antigen D2</fullName>
    </submittedName>
</protein>
<dbReference type="InterPro" id="IPR002190">
    <property type="entry name" value="MHD_dom"/>
</dbReference>
<evidence type="ECO:0000313" key="4">
    <source>
        <dbReference type="Proteomes" id="UP000094527"/>
    </source>
</evidence>
<dbReference type="STRING" id="48709.A0A1D2NCS3"/>
<feature type="region of interest" description="Disordered" evidence="1">
    <location>
        <begin position="364"/>
        <end position="405"/>
    </location>
</feature>
<dbReference type="SMART" id="SM01373">
    <property type="entry name" value="MAGE"/>
    <property type="match status" value="1"/>
</dbReference>
<dbReference type="PROSITE" id="PS50838">
    <property type="entry name" value="MAGE"/>
    <property type="match status" value="1"/>
</dbReference>
<evidence type="ECO:0000259" key="2">
    <source>
        <dbReference type="PROSITE" id="PS50838"/>
    </source>
</evidence>
<dbReference type="InterPro" id="IPR041898">
    <property type="entry name" value="MAGE_WH1"/>
</dbReference>
<comment type="caution">
    <text evidence="3">The sequence shown here is derived from an EMBL/GenBank/DDBJ whole genome shotgun (WGS) entry which is preliminary data.</text>
</comment>
<dbReference type="OMA" id="CETISKN"/>
<dbReference type="Pfam" id="PF01454">
    <property type="entry name" value="MAGE"/>
    <property type="match status" value="1"/>
</dbReference>
<evidence type="ECO:0000313" key="3">
    <source>
        <dbReference type="EMBL" id="ODN02796.1"/>
    </source>
</evidence>
<dbReference type="EMBL" id="LJIJ01000095">
    <property type="protein sequence ID" value="ODN02796.1"/>
    <property type="molecule type" value="Genomic_DNA"/>
</dbReference>
<dbReference type="AlphaFoldDB" id="A0A1D2NCS3"/>
<feature type="region of interest" description="Disordered" evidence="1">
    <location>
        <begin position="1"/>
        <end position="97"/>
    </location>
</feature>
<evidence type="ECO:0000256" key="1">
    <source>
        <dbReference type="SAM" id="MobiDB-lite"/>
    </source>
</evidence>
<proteinExistence type="predicted"/>
<gene>
    <name evidence="3" type="ORF">Ocin01_03882</name>
</gene>
<keyword evidence="4" id="KW-1185">Reference proteome</keyword>
<dbReference type="Gene3D" id="1.10.10.1210">
    <property type="entry name" value="MAGE homology domain, winged helix WH2 motif"/>
    <property type="match status" value="1"/>
</dbReference>
<dbReference type="Gene3D" id="1.10.10.1200">
    <property type="entry name" value="MAGE homology domain, winged helix WH1 motif"/>
    <property type="match status" value="1"/>
</dbReference>
<dbReference type="PANTHER" id="PTHR11736:SF14">
    <property type="entry name" value="NSE3 HOMOLOG, SMC5-SMC6 COMPLEX COMPONENT"/>
    <property type="match status" value="1"/>
</dbReference>
<name>A0A1D2NCS3_ORCCI</name>
<feature type="compositionally biased region" description="Basic residues" evidence="1">
    <location>
        <begin position="80"/>
        <end position="92"/>
    </location>
</feature>
<reference evidence="3 4" key="1">
    <citation type="journal article" date="2016" name="Genome Biol. Evol.">
        <title>Gene Family Evolution Reflects Adaptation to Soil Environmental Stressors in the Genome of the Collembolan Orchesella cincta.</title>
        <authorList>
            <person name="Faddeeva-Vakhrusheva A."/>
            <person name="Derks M.F."/>
            <person name="Anvar S.Y."/>
            <person name="Agamennone V."/>
            <person name="Suring W."/>
            <person name="Smit S."/>
            <person name="van Straalen N.M."/>
            <person name="Roelofs D."/>
        </authorList>
    </citation>
    <scope>NUCLEOTIDE SEQUENCE [LARGE SCALE GENOMIC DNA]</scope>
    <source>
        <tissue evidence="3">Mixed pool</tissue>
    </source>
</reference>
<feature type="domain" description="MAGE" evidence="2">
    <location>
        <begin position="136"/>
        <end position="329"/>
    </location>
</feature>